<reference evidence="5 6" key="1">
    <citation type="journal article" date="2013" name="Nat. Genet.">
        <title>The high-quality draft genome of peach (Prunus persica) identifies unique patterns of genetic diversity, domestication and genome evolution.</title>
        <authorList>
            <consortium name="International Peach Genome Initiative"/>
            <person name="Verde I."/>
            <person name="Abbott A.G."/>
            <person name="Scalabrin S."/>
            <person name="Jung S."/>
            <person name="Shu S."/>
            <person name="Marroni F."/>
            <person name="Zhebentyayeva T."/>
            <person name="Dettori M.T."/>
            <person name="Grimwood J."/>
            <person name="Cattonaro F."/>
            <person name="Zuccolo A."/>
            <person name="Rossini L."/>
            <person name="Jenkins J."/>
            <person name="Vendramin E."/>
            <person name="Meisel L.A."/>
            <person name="Decroocq V."/>
            <person name="Sosinski B."/>
            <person name="Prochnik S."/>
            <person name="Mitros T."/>
            <person name="Policriti A."/>
            <person name="Cipriani G."/>
            <person name="Dondini L."/>
            <person name="Ficklin S."/>
            <person name="Goodstein D.M."/>
            <person name="Xuan P."/>
            <person name="Del Fabbro C."/>
            <person name="Aramini V."/>
            <person name="Copetti D."/>
            <person name="Gonzalez S."/>
            <person name="Horner D.S."/>
            <person name="Falchi R."/>
            <person name="Lucas S."/>
            <person name="Mica E."/>
            <person name="Maldonado J."/>
            <person name="Lazzari B."/>
            <person name="Bielenberg D."/>
            <person name="Pirona R."/>
            <person name="Miculan M."/>
            <person name="Barakat A."/>
            <person name="Testolin R."/>
            <person name="Stella A."/>
            <person name="Tartarini S."/>
            <person name="Tonutti P."/>
            <person name="Arus P."/>
            <person name="Orellana A."/>
            <person name="Wells C."/>
            <person name="Main D."/>
            <person name="Vizzotto G."/>
            <person name="Silva H."/>
            <person name="Salamini F."/>
            <person name="Schmutz J."/>
            <person name="Morgante M."/>
            <person name="Rokhsar D.S."/>
        </authorList>
    </citation>
    <scope>NUCLEOTIDE SEQUENCE [LARGE SCALE GENOMIC DNA]</scope>
    <source>
        <strain evidence="6">cv. Nemared</strain>
    </source>
</reference>
<dbReference type="Gramene" id="ONH99536">
    <property type="protein sequence ID" value="ONH99536"/>
    <property type="gene ID" value="PRUPE_6G035300"/>
</dbReference>
<dbReference type="CDD" id="cd16872">
    <property type="entry name" value="ARID_HMGB9-like"/>
    <property type="match status" value="1"/>
</dbReference>
<dbReference type="EMBL" id="CM007656">
    <property type="protein sequence ID" value="ONH99536.1"/>
    <property type="molecule type" value="Genomic_DNA"/>
</dbReference>
<dbReference type="GO" id="GO:0005634">
    <property type="term" value="C:nucleus"/>
    <property type="evidence" value="ECO:0007669"/>
    <property type="project" value="UniProtKB-UniRule"/>
</dbReference>
<dbReference type="PANTHER" id="PTHR46691">
    <property type="entry name" value="HIGH MOBILITY GROUP B PROTEIN 9"/>
    <property type="match status" value="1"/>
</dbReference>
<feature type="compositionally biased region" description="Low complexity" evidence="2">
    <location>
        <begin position="33"/>
        <end position="42"/>
    </location>
</feature>
<feature type="domain" description="HMG box" evidence="3">
    <location>
        <begin position="229"/>
        <end position="296"/>
    </location>
</feature>
<dbReference type="PROSITE" id="PS50118">
    <property type="entry name" value="HMG_BOX_2"/>
    <property type="match status" value="1"/>
</dbReference>
<dbReference type="SUPFAM" id="SSF47095">
    <property type="entry name" value="HMG-box"/>
    <property type="match status" value="1"/>
</dbReference>
<dbReference type="InterPro" id="IPR036910">
    <property type="entry name" value="HMG_box_dom_sf"/>
</dbReference>
<dbReference type="InterPro" id="IPR001606">
    <property type="entry name" value="ARID_dom"/>
</dbReference>
<dbReference type="InterPro" id="IPR036431">
    <property type="entry name" value="ARID_dom_sf"/>
</dbReference>
<organism evidence="5 6">
    <name type="scientific">Prunus persica</name>
    <name type="common">Peach</name>
    <name type="synonym">Amygdalus persica</name>
    <dbReference type="NCBI Taxonomy" id="3760"/>
    <lineage>
        <taxon>Eukaryota</taxon>
        <taxon>Viridiplantae</taxon>
        <taxon>Streptophyta</taxon>
        <taxon>Embryophyta</taxon>
        <taxon>Tracheophyta</taxon>
        <taxon>Spermatophyta</taxon>
        <taxon>Magnoliopsida</taxon>
        <taxon>eudicotyledons</taxon>
        <taxon>Gunneridae</taxon>
        <taxon>Pentapetalae</taxon>
        <taxon>rosids</taxon>
        <taxon>fabids</taxon>
        <taxon>Rosales</taxon>
        <taxon>Rosaceae</taxon>
        <taxon>Amygdaloideae</taxon>
        <taxon>Amygdaleae</taxon>
        <taxon>Prunus</taxon>
    </lineage>
</organism>
<dbReference type="Pfam" id="PF00505">
    <property type="entry name" value="HMG_box"/>
    <property type="match status" value="1"/>
</dbReference>
<dbReference type="SMART" id="SM00398">
    <property type="entry name" value="HMG"/>
    <property type="match status" value="1"/>
</dbReference>
<dbReference type="Proteomes" id="UP000006882">
    <property type="component" value="Chromosome G6"/>
</dbReference>
<gene>
    <name evidence="5" type="ORF">PRUPE_6G035300</name>
</gene>
<dbReference type="SMART" id="SM00501">
    <property type="entry name" value="BRIGHT"/>
    <property type="match status" value="1"/>
</dbReference>
<dbReference type="GO" id="GO:0003677">
    <property type="term" value="F:DNA binding"/>
    <property type="evidence" value="ECO:0007669"/>
    <property type="project" value="UniProtKB-UniRule"/>
</dbReference>
<keyword evidence="6" id="KW-1185">Reference proteome</keyword>
<proteinExistence type="predicted"/>
<accession>A0A251NJM6</accession>
<dbReference type="PROSITE" id="PS51011">
    <property type="entry name" value="ARID"/>
    <property type="match status" value="1"/>
</dbReference>
<evidence type="ECO:0000313" key="6">
    <source>
        <dbReference type="Proteomes" id="UP000006882"/>
    </source>
</evidence>
<dbReference type="InterPro" id="IPR009071">
    <property type="entry name" value="HMG_box_dom"/>
</dbReference>
<dbReference type="CDD" id="cd22009">
    <property type="entry name" value="HMG-box_AtHMGB9-like"/>
    <property type="match status" value="1"/>
</dbReference>
<dbReference type="AlphaFoldDB" id="A0A251NJM6"/>
<name>A0A251NJM6_PRUPE</name>
<keyword evidence="1" id="KW-0238">DNA-binding</keyword>
<feature type="domain" description="ARID" evidence="4">
    <location>
        <begin position="56"/>
        <end position="147"/>
    </location>
</feature>
<dbReference type="Pfam" id="PF01388">
    <property type="entry name" value="ARID"/>
    <property type="match status" value="1"/>
</dbReference>
<feature type="region of interest" description="Disordered" evidence="2">
    <location>
        <begin position="208"/>
        <end position="230"/>
    </location>
</feature>
<sequence>MSEAPTTPITEKEPSSAISAQQQQVRTETANGSSSSSLTSTTKVYPPATAKYEEVVQSSDLFWEKLKEFHDSFRTKFVIPTVGGKALDLHLLFVEVTSRGGLEKVIRDRKWKEVIVVFNFPTTITSASFVLRKYYSSLLYHFEQAYYFHKEVFSIPVLESSEVQLGCSIMGSIDGKFDHGYLVSVNLGSDELKGVLYHAPTYVSQSFSDMPTRRNRKRSRLALRDPSRPKSNRSGYNFFFAEHYARLKPLYYGQERAISKKIGFLWNNLTEAEKQVYQEKGMQDKERYRTEMLEYKSSGNLTQQ</sequence>
<evidence type="ECO:0000256" key="2">
    <source>
        <dbReference type="SAM" id="MobiDB-lite"/>
    </source>
</evidence>
<dbReference type="PANTHER" id="PTHR46691:SF6">
    <property type="entry name" value="HIGH MOBILITY GROUP B PROTEIN 10-RELATED"/>
    <property type="match status" value="1"/>
</dbReference>
<dbReference type="InterPro" id="IPR045303">
    <property type="entry name" value="ARID_HMGB9-like"/>
</dbReference>
<dbReference type="PRINTS" id="PR00886">
    <property type="entry name" value="HIGHMOBLTY12"/>
</dbReference>
<evidence type="ECO:0000313" key="5">
    <source>
        <dbReference type="EMBL" id="ONH99536.1"/>
    </source>
</evidence>
<evidence type="ECO:0000259" key="3">
    <source>
        <dbReference type="PROSITE" id="PS50118"/>
    </source>
</evidence>
<dbReference type="SMART" id="SM01014">
    <property type="entry name" value="ARID"/>
    <property type="match status" value="1"/>
</dbReference>
<evidence type="ECO:0000256" key="1">
    <source>
        <dbReference type="PROSITE-ProRule" id="PRU00267"/>
    </source>
</evidence>
<keyword evidence="1" id="KW-0539">Nucleus</keyword>
<evidence type="ECO:0008006" key="7">
    <source>
        <dbReference type="Google" id="ProtNLM"/>
    </source>
</evidence>
<feature type="region of interest" description="Disordered" evidence="2">
    <location>
        <begin position="1"/>
        <end position="42"/>
    </location>
</feature>
<dbReference type="Gene3D" id="1.10.30.10">
    <property type="entry name" value="High mobility group box domain"/>
    <property type="match status" value="1"/>
</dbReference>
<dbReference type="SUPFAM" id="SSF46774">
    <property type="entry name" value="ARID-like"/>
    <property type="match status" value="1"/>
</dbReference>
<protein>
    <recommendedName>
        <fullName evidence="7">High mobility group B protein 10</fullName>
    </recommendedName>
</protein>
<feature type="DNA-binding region" description="HMG box" evidence="1">
    <location>
        <begin position="229"/>
        <end position="296"/>
    </location>
</feature>
<evidence type="ECO:0000259" key="4">
    <source>
        <dbReference type="PROSITE" id="PS51011"/>
    </source>
</evidence>
<feature type="compositionally biased region" description="Polar residues" evidence="2">
    <location>
        <begin position="16"/>
        <end position="32"/>
    </location>
</feature>
<dbReference type="Gene3D" id="1.10.150.60">
    <property type="entry name" value="ARID DNA-binding domain"/>
    <property type="match status" value="1"/>
</dbReference>